<feature type="region of interest" description="Disordered" evidence="1">
    <location>
        <begin position="108"/>
        <end position="173"/>
    </location>
</feature>
<feature type="region of interest" description="Disordered" evidence="1">
    <location>
        <begin position="36"/>
        <end position="56"/>
    </location>
</feature>
<proteinExistence type="predicted"/>
<accession>A0A9P6HG32</accession>
<dbReference type="Proteomes" id="UP000736335">
    <property type="component" value="Unassembled WGS sequence"/>
</dbReference>
<sequence length="630" mass="68336">KASVWPCGEPTSLLFPLPPPSHFSAQTISLVTVLMSHPGQSPDNPGSHNPLEGSHSLQIVSPKPKSPIRTGFALTGPGDPQANTTEFTFAPPSPFPESAVRLSTLQHIPPFTDGLQGNNKRKDRPNPPTLNLNNPVSFPRPASVAGSHANSPDSVKKPKTAHTKISQTKSMGKRRMSLRLNASLPSSPIISRRISSTDPDRNTREQESMDITHRMQERLASRERMRKHADILEFASLNPPTIPNPFSPSQSGTPISGWEPMPIPQLPTHQKQESASPFGIDAQICPITGLPLFLSPSASPGLSYVAPEYAQPTPTPAPLDPSAKVPPPGSNNHEIIKIRAIDGGDMSGDPKSKVITNRRFFSEPVLAIDTDTVHIPSDRTVHTLEIPIPPGPLPRANSATIETRLTNLSVAVNGLLDNSAILLHRQEFTMGQNLVNGAILQSNDNNLKSINSHLDARLEQLCKDHKTLHEYVGESARRTGQAVGQLIDGSNQQRDAILRLAAAVYNRTDEIERVVKEQPQPILDTKSAIDSLTTHMAAMQKSLSDMEKKLNSLHNHPADPSPQHHNAHTLTSSPLPSRANTPRLRTPTPRPPTPKISTKPSYNPAEQGICELWSDGEKMGCPVNVDEGGP</sequence>
<reference evidence="2" key="2">
    <citation type="submission" date="2020-11" db="EMBL/GenBank/DDBJ databases">
        <authorList>
            <consortium name="DOE Joint Genome Institute"/>
            <person name="Kuo A."/>
            <person name="Miyauchi S."/>
            <person name="Kiss E."/>
            <person name="Drula E."/>
            <person name="Kohler A."/>
            <person name="Sanchez-Garcia M."/>
            <person name="Andreopoulos B."/>
            <person name="Barry K.W."/>
            <person name="Bonito G."/>
            <person name="Buee M."/>
            <person name="Carver A."/>
            <person name="Chen C."/>
            <person name="Cichocki N."/>
            <person name="Clum A."/>
            <person name="Culley D."/>
            <person name="Crous P.W."/>
            <person name="Fauchery L."/>
            <person name="Girlanda M."/>
            <person name="Hayes R."/>
            <person name="Keri Z."/>
            <person name="Labutti K."/>
            <person name="Lipzen A."/>
            <person name="Lombard V."/>
            <person name="Magnuson J."/>
            <person name="Maillard F."/>
            <person name="Morin E."/>
            <person name="Murat C."/>
            <person name="Nolan M."/>
            <person name="Ohm R."/>
            <person name="Pangilinan J."/>
            <person name="Pereira M."/>
            <person name="Perotto S."/>
            <person name="Peter M."/>
            <person name="Riley R."/>
            <person name="Sitrit Y."/>
            <person name="Stielow B."/>
            <person name="Szollosi G."/>
            <person name="Zifcakova L."/>
            <person name="Stursova M."/>
            <person name="Spatafora J.W."/>
            <person name="Tedersoo L."/>
            <person name="Vaario L.-M."/>
            <person name="Yamada A."/>
            <person name="Yan M."/>
            <person name="Wang P."/>
            <person name="Xu J."/>
            <person name="Bruns T."/>
            <person name="Baldrian P."/>
            <person name="Vilgalys R."/>
            <person name="Henrissat B."/>
            <person name="Grigoriev I.V."/>
            <person name="Hibbett D."/>
            <person name="Nagy L.G."/>
            <person name="Martin F.M."/>
        </authorList>
    </citation>
    <scope>NUCLEOTIDE SEQUENCE</scope>
    <source>
        <strain evidence="2">UH-Tt-Lm1</strain>
    </source>
</reference>
<gene>
    <name evidence="2" type="ORF">BJ322DRAFT_1190766</name>
</gene>
<evidence type="ECO:0000256" key="1">
    <source>
        <dbReference type="SAM" id="MobiDB-lite"/>
    </source>
</evidence>
<reference evidence="2" key="1">
    <citation type="journal article" date="2020" name="Nat. Commun.">
        <title>Large-scale genome sequencing of mycorrhizal fungi provides insights into the early evolution of symbiotic traits.</title>
        <authorList>
            <person name="Miyauchi S."/>
            <person name="Kiss E."/>
            <person name="Kuo A."/>
            <person name="Drula E."/>
            <person name="Kohler A."/>
            <person name="Sanchez-Garcia M."/>
            <person name="Morin E."/>
            <person name="Andreopoulos B."/>
            <person name="Barry K.W."/>
            <person name="Bonito G."/>
            <person name="Buee M."/>
            <person name="Carver A."/>
            <person name="Chen C."/>
            <person name="Cichocki N."/>
            <person name="Clum A."/>
            <person name="Culley D."/>
            <person name="Crous P.W."/>
            <person name="Fauchery L."/>
            <person name="Girlanda M."/>
            <person name="Hayes R.D."/>
            <person name="Keri Z."/>
            <person name="LaButti K."/>
            <person name="Lipzen A."/>
            <person name="Lombard V."/>
            <person name="Magnuson J."/>
            <person name="Maillard F."/>
            <person name="Murat C."/>
            <person name="Nolan M."/>
            <person name="Ohm R.A."/>
            <person name="Pangilinan J."/>
            <person name="Pereira M.F."/>
            <person name="Perotto S."/>
            <person name="Peter M."/>
            <person name="Pfister S."/>
            <person name="Riley R."/>
            <person name="Sitrit Y."/>
            <person name="Stielow J.B."/>
            <person name="Szollosi G."/>
            <person name="Zifcakova L."/>
            <person name="Stursova M."/>
            <person name="Spatafora J.W."/>
            <person name="Tedersoo L."/>
            <person name="Vaario L.M."/>
            <person name="Yamada A."/>
            <person name="Yan M."/>
            <person name="Wang P."/>
            <person name="Xu J."/>
            <person name="Bruns T."/>
            <person name="Baldrian P."/>
            <person name="Vilgalys R."/>
            <person name="Dunand C."/>
            <person name="Henrissat B."/>
            <person name="Grigoriev I.V."/>
            <person name="Hibbett D."/>
            <person name="Nagy L.G."/>
            <person name="Martin F.M."/>
        </authorList>
    </citation>
    <scope>NUCLEOTIDE SEQUENCE</scope>
    <source>
        <strain evidence="2">UH-Tt-Lm1</strain>
    </source>
</reference>
<evidence type="ECO:0000313" key="2">
    <source>
        <dbReference type="EMBL" id="KAF9786178.1"/>
    </source>
</evidence>
<evidence type="ECO:0000313" key="3">
    <source>
        <dbReference type="Proteomes" id="UP000736335"/>
    </source>
</evidence>
<feature type="compositionally biased region" description="Polar residues" evidence="1">
    <location>
        <begin position="38"/>
        <end position="47"/>
    </location>
</feature>
<name>A0A9P6HG32_9AGAM</name>
<feature type="region of interest" description="Disordered" evidence="1">
    <location>
        <begin position="551"/>
        <end position="630"/>
    </location>
</feature>
<protein>
    <submittedName>
        <fullName evidence="2">Uncharacterized protein</fullName>
    </submittedName>
</protein>
<feature type="non-terminal residue" evidence="2">
    <location>
        <position position="1"/>
    </location>
</feature>
<feature type="compositionally biased region" description="Polar residues" evidence="1">
    <location>
        <begin position="568"/>
        <end position="580"/>
    </location>
</feature>
<comment type="caution">
    <text evidence="2">The sequence shown here is derived from an EMBL/GenBank/DDBJ whole genome shotgun (WGS) entry which is preliminary data.</text>
</comment>
<keyword evidence="3" id="KW-1185">Reference proteome</keyword>
<organism evidence="2 3">
    <name type="scientific">Thelephora terrestris</name>
    <dbReference type="NCBI Taxonomy" id="56493"/>
    <lineage>
        <taxon>Eukaryota</taxon>
        <taxon>Fungi</taxon>
        <taxon>Dikarya</taxon>
        <taxon>Basidiomycota</taxon>
        <taxon>Agaricomycotina</taxon>
        <taxon>Agaricomycetes</taxon>
        <taxon>Thelephorales</taxon>
        <taxon>Thelephoraceae</taxon>
        <taxon>Thelephora</taxon>
    </lineage>
</organism>
<dbReference type="EMBL" id="WIUZ02000006">
    <property type="protein sequence ID" value="KAF9786178.1"/>
    <property type="molecule type" value="Genomic_DNA"/>
</dbReference>
<dbReference type="AlphaFoldDB" id="A0A9P6HG32"/>